<feature type="region of interest" description="Disordered" evidence="1">
    <location>
        <begin position="246"/>
        <end position="278"/>
    </location>
</feature>
<feature type="region of interest" description="Disordered" evidence="1">
    <location>
        <begin position="309"/>
        <end position="335"/>
    </location>
</feature>
<evidence type="ECO:0000259" key="2">
    <source>
        <dbReference type="Pfam" id="PF23399"/>
    </source>
</evidence>
<evidence type="ECO:0000256" key="1">
    <source>
        <dbReference type="SAM" id="MobiDB-lite"/>
    </source>
</evidence>
<feature type="compositionally biased region" description="Basic and acidic residues" evidence="1">
    <location>
        <begin position="14"/>
        <end position="26"/>
    </location>
</feature>
<dbReference type="Proteomes" id="UP000236161">
    <property type="component" value="Unassembled WGS sequence"/>
</dbReference>
<feature type="compositionally biased region" description="Low complexity" evidence="1">
    <location>
        <begin position="478"/>
        <end position="495"/>
    </location>
</feature>
<organism evidence="3 4">
    <name type="scientific">Apostasia shenzhenica</name>
    <dbReference type="NCBI Taxonomy" id="1088818"/>
    <lineage>
        <taxon>Eukaryota</taxon>
        <taxon>Viridiplantae</taxon>
        <taxon>Streptophyta</taxon>
        <taxon>Embryophyta</taxon>
        <taxon>Tracheophyta</taxon>
        <taxon>Spermatophyta</taxon>
        <taxon>Magnoliopsida</taxon>
        <taxon>Liliopsida</taxon>
        <taxon>Asparagales</taxon>
        <taxon>Orchidaceae</taxon>
        <taxon>Apostasioideae</taxon>
        <taxon>Apostasia</taxon>
    </lineage>
</organism>
<sequence>MDCVPAPANPITAARKEEAEHGEKKPALKKVKEKVKKPVLKIKSAISKKSHGNGGHGDGDDHQHRDSAEGGDYRHGDLDEGDEGYKEDEEEVEEDPEVHGGVSAAEVHESGAETKLPVTGEHGGMGPETAAAGKTQSTVEPAGLGVSGDHGGLGPGREATGKSQSTVEPTGLGLGSKPPVTGEHGGSGPARETRAGDQQSTGESAGLGLITAELVEDLAAPGGRSEGAAGREEVVVSPELQQSFEAMTVSDEDGTGTAVVEKVKPETGKEGEGEGMGKKDKVVSVKEYLAEKLTPGEEDKALSAAITEAVQRRREGRSEVPAAKGSGDDGGREGVVGRIKKTISSVIGGGGLYSLASPAAEHVVKGDGNTEILQKGQELEAEIPPAAAEGAASSNNGGSSGLVEKITAIRVSSLFEGGGRPDSADHGVKGDGDTEAVQNRKTAEAEETVSGEGGENNGVVGKITETVSSFLGGGGRCSPASPAAAHGAKGSGSKPRCSYFRPFIKIRNSN</sequence>
<dbReference type="GO" id="GO:0009737">
    <property type="term" value="P:response to abscisic acid"/>
    <property type="evidence" value="ECO:0007669"/>
    <property type="project" value="InterPro"/>
</dbReference>
<dbReference type="InterPro" id="IPR037491">
    <property type="entry name" value="LTI78/LTI65"/>
</dbReference>
<feature type="compositionally biased region" description="Acidic residues" evidence="1">
    <location>
        <begin position="79"/>
        <end position="96"/>
    </location>
</feature>
<dbReference type="Pfam" id="PF23399">
    <property type="entry name" value="LTI65_PGEED"/>
    <property type="match status" value="1"/>
</dbReference>
<accession>A0A2H9ZXN9</accession>
<feature type="region of interest" description="Disordered" evidence="1">
    <location>
        <begin position="1"/>
        <end position="209"/>
    </location>
</feature>
<proteinExistence type="predicted"/>
<feature type="compositionally biased region" description="Basic and acidic residues" evidence="1">
    <location>
        <begin position="57"/>
        <end position="78"/>
    </location>
</feature>
<dbReference type="PANTHER" id="PTHR33836:SF1">
    <property type="entry name" value="LOW-TEMPERATURE-INDUCED 65 KDA PROTEIN-RELATED"/>
    <property type="match status" value="1"/>
</dbReference>
<evidence type="ECO:0000313" key="3">
    <source>
        <dbReference type="EMBL" id="PKA48071.1"/>
    </source>
</evidence>
<feature type="compositionally biased region" description="Basic and acidic residues" evidence="1">
    <location>
        <begin position="261"/>
        <end position="278"/>
    </location>
</feature>
<dbReference type="STRING" id="1088818.A0A2H9ZXN9"/>
<feature type="region of interest" description="Disordered" evidence="1">
    <location>
        <begin position="414"/>
        <end position="497"/>
    </location>
</feature>
<dbReference type="AlphaFoldDB" id="A0A2H9ZXN9"/>
<name>A0A2H9ZXN9_9ASPA</name>
<dbReference type="InterPro" id="IPR057059">
    <property type="entry name" value="LTI65/LTI78_PGEED"/>
</dbReference>
<dbReference type="PANTHER" id="PTHR33836">
    <property type="entry name" value="LOW-TEMPERATURE-INDUCED 65 KDA PROTEIN-RELATED"/>
    <property type="match status" value="1"/>
</dbReference>
<keyword evidence="4" id="KW-1185">Reference proteome</keyword>
<feature type="compositionally biased region" description="Basic and acidic residues" evidence="1">
    <location>
        <begin position="422"/>
        <end position="432"/>
    </location>
</feature>
<dbReference type="GO" id="GO:0006950">
    <property type="term" value="P:response to stress"/>
    <property type="evidence" value="ECO:0007669"/>
    <property type="project" value="TreeGrafter"/>
</dbReference>
<feature type="domain" description="LTI65/LTI78 PGEED repeat" evidence="2">
    <location>
        <begin position="280"/>
        <end position="310"/>
    </location>
</feature>
<dbReference type="OrthoDB" id="670168at2759"/>
<feature type="compositionally biased region" description="Gly residues" evidence="1">
    <location>
        <begin position="145"/>
        <end position="155"/>
    </location>
</feature>
<protein>
    <recommendedName>
        <fullName evidence="2">LTI65/LTI78 PGEED repeat domain-containing protein</fullName>
    </recommendedName>
</protein>
<reference evidence="3 4" key="1">
    <citation type="journal article" date="2017" name="Nature">
        <title>The Apostasia genome and the evolution of orchids.</title>
        <authorList>
            <person name="Zhang G.Q."/>
            <person name="Liu K.W."/>
            <person name="Li Z."/>
            <person name="Lohaus R."/>
            <person name="Hsiao Y.Y."/>
            <person name="Niu S.C."/>
            <person name="Wang J.Y."/>
            <person name="Lin Y.C."/>
            <person name="Xu Q."/>
            <person name="Chen L.J."/>
            <person name="Yoshida K."/>
            <person name="Fujiwara S."/>
            <person name="Wang Z.W."/>
            <person name="Zhang Y.Q."/>
            <person name="Mitsuda N."/>
            <person name="Wang M."/>
            <person name="Liu G.H."/>
            <person name="Pecoraro L."/>
            <person name="Huang H.X."/>
            <person name="Xiao X.J."/>
            <person name="Lin M."/>
            <person name="Wu X.Y."/>
            <person name="Wu W.L."/>
            <person name="Chen Y.Y."/>
            <person name="Chang S.B."/>
            <person name="Sakamoto S."/>
            <person name="Ohme-Takagi M."/>
            <person name="Yagi M."/>
            <person name="Zeng S.J."/>
            <person name="Shen C.Y."/>
            <person name="Yeh C.M."/>
            <person name="Luo Y.B."/>
            <person name="Tsai W.C."/>
            <person name="Van de Peer Y."/>
            <person name="Liu Z.J."/>
        </authorList>
    </citation>
    <scope>NUCLEOTIDE SEQUENCE [LARGE SCALE GENOMIC DNA]</scope>
    <source>
        <strain evidence="4">cv. Shenzhen</strain>
        <tissue evidence="3">Stem</tissue>
    </source>
</reference>
<gene>
    <name evidence="3" type="ORF">AXF42_Ash015834</name>
</gene>
<dbReference type="EMBL" id="KZ452995">
    <property type="protein sequence ID" value="PKA48071.1"/>
    <property type="molecule type" value="Genomic_DNA"/>
</dbReference>
<feature type="compositionally biased region" description="Basic residues" evidence="1">
    <location>
        <begin position="27"/>
        <end position="51"/>
    </location>
</feature>
<evidence type="ECO:0000313" key="4">
    <source>
        <dbReference type="Proteomes" id="UP000236161"/>
    </source>
</evidence>